<protein>
    <submittedName>
        <fullName evidence="3">Uncharacterized protein</fullName>
    </submittedName>
</protein>
<feature type="compositionally biased region" description="Gly residues" evidence="2">
    <location>
        <begin position="440"/>
        <end position="465"/>
    </location>
</feature>
<dbReference type="AlphaFoldDB" id="A0A835WHF5"/>
<dbReference type="EMBL" id="JAEHOD010000021">
    <property type="protein sequence ID" value="KAG2447505.1"/>
    <property type="molecule type" value="Genomic_DNA"/>
</dbReference>
<accession>A0A835WHF5</accession>
<name>A0A835WHF5_9CHLO</name>
<organism evidence="3 4">
    <name type="scientific">Chlamydomonas schloesseri</name>
    <dbReference type="NCBI Taxonomy" id="2026947"/>
    <lineage>
        <taxon>Eukaryota</taxon>
        <taxon>Viridiplantae</taxon>
        <taxon>Chlorophyta</taxon>
        <taxon>core chlorophytes</taxon>
        <taxon>Chlorophyceae</taxon>
        <taxon>CS clade</taxon>
        <taxon>Chlamydomonadales</taxon>
        <taxon>Chlamydomonadaceae</taxon>
        <taxon>Chlamydomonas</taxon>
    </lineage>
</organism>
<dbReference type="SUPFAM" id="SSF52047">
    <property type="entry name" value="RNI-like"/>
    <property type="match status" value="1"/>
</dbReference>
<dbReference type="Proteomes" id="UP000613740">
    <property type="component" value="Unassembled WGS sequence"/>
</dbReference>
<evidence type="ECO:0000313" key="4">
    <source>
        <dbReference type="Proteomes" id="UP000613740"/>
    </source>
</evidence>
<comment type="subcellular location">
    <subcellularLocation>
        <location evidence="1">Cytoplasm</location>
        <location evidence="1">Cytoskeleton</location>
        <location evidence="1">Cilium axoneme</location>
    </subcellularLocation>
</comment>
<dbReference type="GO" id="GO:0005930">
    <property type="term" value="C:axoneme"/>
    <property type="evidence" value="ECO:0007669"/>
    <property type="project" value="UniProtKB-SubCell"/>
</dbReference>
<proteinExistence type="predicted"/>
<evidence type="ECO:0000313" key="3">
    <source>
        <dbReference type="EMBL" id="KAG2447505.1"/>
    </source>
</evidence>
<keyword evidence="4" id="KW-1185">Reference proteome</keyword>
<evidence type="ECO:0000256" key="2">
    <source>
        <dbReference type="SAM" id="MobiDB-lite"/>
    </source>
</evidence>
<reference evidence="3" key="1">
    <citation type="journal article" date="2020" name="bioRxiv">
        <title>Comparative genomics of Chlamydomonas.</title>
        <authorList>
            <person name="Craig R.J."/>
            <person name="Hasan A.R."/>
            <person name="Ness R.W."/>
            <person name="Keightley P.D."/>
        </authorList>
    </citation>
    <scope>NUCLEOTIDE SEQUENCE</scope>
    <source>
        <strain evidence="3">CCAP 11/173</strain>
    </source>
</reference>
<dbReference type="InterPro" id="IPR032675">
    <property type="entry name" value="LRR_dom_sf"/>
</dbReference>
<comment type="caution">
    <text evidence="3">The sequence shown here is derived from an EMBL/GenBank/DDBJ whole genome shotgun (WGS) entry which is preliminary data.</text>
</comment>
<sequence>MNNQFLRAIVRGGLGRLEHLQTLELRTAAMLSVVPPHQQQHSGAGHCWGQLQELTLGSCAQLSDTEGAGLASLRSLRSLDVSNGLYCDAAEDLLPLLCHLPPSLATLKVSMENGCVPLEAAVEAGQLVEVTAHAVARGPYVRCTGVLDLGHLAERLLVPYLDGRRATLRRLTLRQLSLAQAGNFERPEGPAALAHAGQLLRRCQVVELEELQLSVETPAASVAQAVELLGPPRRLCLKVGSRHPVVLLVPWLRASEPAGAAVETAGGDEAASGGGGAWQLPPPQQVLAAAASRLLAMPPPAQPNAEVGGSSPAVLVLRGPLVHALAQTPQLLKGWVRWLVSEALAARQSAGARADPHATTYYQLLPNVQALLVQSVSSCNNRWLDAAVRSVAPGAHLEAAWVAPRWLPPILCRTFLPWPFIRCLQQELDKAWARLQAGARGGGGSGGGGGGGAGSGSGGPDSGGGEADEATGSSAGTAAALQETVLWLQQLGRVVEAGYLQIEEFRD</sequence>
<gene>
    <name evidence="3" type="ORF">HYH02_007430</name>
</gene>
<dbReference type="Gene3D" id="3.80.10.10">
    <property type="entry name" value="Ribonuclease Inhibitor"/>
    <property type="match status" value="1"/>
</dbReference>
<evidence type="ECO:0000256" key="1">
    <source>
        <dbReference type="ARBA" id="ARBA00004430"/>
    </source>
</evidence>
<feature type="region of interest" description="Disordered" evidence="2">
    <location>
        <begin position="440"/>
        <end position="476"/>
    </location>
</feature>